<evidence type="ECO:0000256" key="1">
    <source>
        <dbReference type="ARBA" id="ARBA00000966"/>
    </source>
</evidence>
<dbReference type="InterPro" id="IPR000334">
    <property type="entry name" value="Glyco_hydro_45"/>
</dbReference>
<organism evidence="11 12">
    <name type="scientific">Polytolypa hystricis (strain UAMH7299)</name>
    <dbReference type="NCBI Taxonomy" id="1447883"/>
    <lineage>
        <taxon>Eukaryota</taxon>
        <taxon>Fungi</taxon>
        <taxon>Dikarya</taxon>
        <taxon>Ascomycota</taxon>
        <taxon>Pezizomycotina</taxon>
        <taxon>Eurotiomycetes</taxon>
        <taxon>Eurotiomycetidae</taxon>
        <taxon>Onygenales</taxon>
        <taxon>Onygenales incertae sedis</taxon>
        <taxon>Polytolypa</taxon>
    </lineage>
</organism>
<evidence type="ECO:0000256" key="4">
    <source>
        <dbReference type="ARBA" id="ARBA00022801"/>
    </source>
</evidence>
<reference evidence="11 12" key="1">
    <citation type="submission" date="2017-10" db="EMBL/GenBank/DDBJ databases">
        <title>Comparative genomics in systemic dimorphic fungi from Ajellomycetaceae.</title>
        <authorList>
            <person name="Munoz J.F."/>
            <person name="Mcewen J.G."/>
            <person name="Clay O.K."/>
            <person name="Cuomo C.A."/>
        </authorList>
    </citation>
    <scope>NUCLEOTIDE SEQUENCE [LARGE SCALE GENOMIC DNA]</scope>
    <source>
        <strain evidence="11 12">UAMH7299</strain>
    </source>
</reference>
<evidence type="ECO:0000256" key="3">
    <source>
        <dbReference type="ARBA" id="ARBA00012601"/>
    </source>
</evidence>
<keyword evidence="7" id="KW-0326">Glycosidase</keyword>
<dbReference type="OrthoDB" id="10035502at2759"/>
<dbReference type="Gene3D" id="2.40.40.10">
    <property type="entry name" value="RlpA-like domain"/>
    <property type="match status" value="1"/>
</dbReference>
<dbReference type="STRING" id="1447883.A0A2B7WER9"/>
<keyword evidence="9" id="KW-0732">Signal</keyword>
<name>A0A2B7WER9_POLH7</name>
<comment type="caution">
    <text evidence="11">The sequence shown here is derived from an EMBL/GenBank/DDBJ whole genome shotgun (WGS) entry which is preliminary data.</text>
</comment>
<keyword evidence="12" id="KW-1185">Reference proteome</keyword>
<feature type="chain" id="PRO_5012270598" description="cellulase" evidence="9">
    <location>
        <begin position="21"/>
        <end position="209"/>
    </location>
</feature>
<sequence>MAFAFAYLALLFLSLPFTLAAENEKSGSGRAERYWDCCKPDCAWKGKADFDHPVFTCDKDNKALTDTNAGSSCGGGPSHLCADQSPWAINDTFSYGFAGLYLMEHPSDTWCCACYEITFTSGAVKGKKMVVQAHNSGFDVLTTNKFALAIPGGNTSYAGTCAKQFGVSNSTFGKEDEGVGSKEECDNLPEPMREGCKWRFDWFKNESRP</sequence>
<protein>
    <recommendedName>
        <fullName evidence="3">cellulase</fullName>
        <ecNumber evidence="3">3.2.1.4</ecNumber>
    </recommendedName>
</protein>
<dbReference type="GO" id="GO:0008810">
    <property type="term" value="F:cellulase activity"/>
    <property type="evidence" value="ECO:0007669"/>
    <property type="project" value="UniProtKB-EC"/>
</dbReference>
<evidence type="ECO:0000256" key="7">
    <source>
        <dbReference type="ARBA" id="ARBA00023295"/>
    </source>
</evidence>
<dbReference type="EMBL" id="PDNA01000578">
    <property type="protein sequence ID" value="PGG94970.1"/>
    <property type="molecule type" value="Genomic_DNA"/>
</dbReference>
<evidence type="ECO:0000313" key="12">
    <source>
        <dbReference type="Proteomes" id="UP000224634"/>
    </source>
</evidence>
<dbReference type="EC" id="3.2.1.4" evidence="3"/>
<comment type="catalytic activity">
    <reaction evidence="1">
        <text>Endohydrolysis of (1-&gt;4)-beta-D-glucosidic linkages in cellulose, lichenin and cereal beta-D-glucans.</text>
        <dbReference type="EC" id="3.2.1.4"/>
    </reaction>
</comment>
<evidence type="ECO:0000256" key="2">
    <source>
        <dbReference type="ARBA" id="ARBA00007793"/>
    </source>
</evidence>
<keyword evidence="6" id="KW-0119">Carbohydrate metabolism</keyword>
<comment type="similarity">
    <text evidence="2">Belongs to the glycosyl hydrolase 45 (cellulase K) family.</text>
</comment>
<dbReference type="AlphaFoldDB" id="A0A2B7WER9"/>
<evidence type="ECO:0000256" key="8">
    <source>
        <dbReference type="ARBA" id="ARBA00023326"/>
    </source>
</evidence>
<dbReference type="PANTHER" id="PTHR39730:SF1">
    <property type="entry name" value="ENDOGLUCANASE 1"/>
    <property type="match status" value="1"/>
</dbReference>
<dbReference type="PANTHER" id="PTHR39730">
    <property type="entry name" value="ENDOGLUCANASE 1"/>
    <property type="match status" value="1"/>
</dbReference>
<dbReference type="Pfam" id="PF02015">
    <property type="entry name" value="Glyco_hydro_45"/>
    <property type="match status" value="1"/>
</dbReference>
<feature type="signal peptide" evidence="9">
    <location>
        <begin position="1"/>
        <end position="20"/>
    </location>
</feature>
<dbReference type="GO" id="GO:0030245">
    <property type="term" value="P:cellulose catabolic process"/>
    <property type="evidence" value="ECO:0007669"/>
    <property type="project" value="UniProtKB-KW"/>
</dbReference>
<keyword evidence="5" id="KW-0136">Cellulose degradation</keyword>
<dbReference type="SUPFAM" id="SSF50685">
    <property type="entry name" value="Barwin-like endoglucanases"/>
    <property type="match status" value="1"/>
</dbReference>
<dbReference type="Proteomes" id="UP000224634">
    <property type="component" value="Unassembled WGS sequence"/>
</dbReference>
<keyword evidence="4" id="KW-0378">Hydrolase</keyword>
<accession>A0A2B7WER9</accession>
<proteinExistence type="inferred from homology"/>
<feature type="domain" description="Glycosyl hydrolases family 45 active site" evidence="10">
    <location>
        <begin position="28"/>
        <end position="207"/>
    </location>
</feature>
<dbReference type="InterPro" id="IPR036908">
    <property type="entry name" value="RlpA-like_sf"/>
</dbReference>
<evidence type="ECO:0000256" key="5">
    <source>
        <dbReference type="ARBA" id="ARBA00023001"/>
    </source>
</evidence>
<gene>
    <name evidence="11" type="ORF">AJ80_10069</name>
</gene>
<evidence type="ECO:0000259" key="10">
    <source>
        <dbReference type="Pfam" id="PF02015"/>
    </source>
</evidence>
<evidence type="ECO:0000256" key="9">
    <source>
        <dbReference type="SAM" id="SignalP"/>
    </source>
</evidence>
<evidence type="ECO:0000313" key="11">
    <source>
        <dbReference type="EMBL" id="PGG94970.1"/>
    </source>
</evidence>
<evidence type="ECO:0000256" key="6">
    <source>
        <dbReference type="ARBA" id="ARBA00023277"/>
    </source>
</evidence>
<feature type="non-terminal residue" evidence="11">
    <location>
        <position position="209"/>
    </location>
</feature>
<keyword evidence="8" id="KW-0624">Polysaccharide degradation</keyword>
<dbReference type="InterPro" id="IPR052288">
    <property type="entry name" value="GH45_Enzymes"/>
</dbReference>